<gene>
    <name evidence="10" type="primary">100121365</name>
</gene>
<evidence type="ECO:0008006" key="12">
    <source>
        <dbReference type="Google" id="ProtNLM"/>
    </source>
</evidence>
<dbReference type="GO" id="GO:0031985">
    <property type="term" value="C:Golgi cisterna"/>
    <property type="evidence" value="ECO:0007669"/>
    <property type="project" value="TreeGrafter"/>
</dbReference>
<dbReference type="Proteomes" id="UP000002358">
    <property type="component" value="Chromosome 2"/>
</dbReference>
<comment type="subcellular location">
    <subcellularLocation>
        <location evidence="1">Golgi apparatus membrane</location>
        <topology evidence="1">Single-pass type IV membrane protein</topology>
    </subcellularLocation>
</comment>
<reference evidence="10" key="1">
    <citation type="submission" date="2021-01" db="UniProtKB">
        <authorList>
            <consortium name="EnsemblMetazoa"/>
        </authorList>
    </citation>
    <scope>IDENTIFICATION</scope>
</reference>
<dbReference type="FunCoup" id="A0A7M7IPW6">
    <property type="interactions" value="129"/>
</dbReference>
<feature type="compositionally biased region" description="Polar residues" evidence="8">
    <location>
        <begin position="151"/>
        <end position="173"/>
    </location>
</feature>
<evidence type="ECO:0000256" key="9">
    <source>
        <dbReference type="SAM" id="Phobius"/>
    </source>
</evidence>
<dbReference type="InterPro" id="IPR019177">
    <property type="entry name" value="Golgin_subfamily_A_member_5"/>
</dbReference>
<evidence type="ECO:0000313" key="11">
    <source>
        <dbReference type="Proteomes" id="UP000002358"/>
    </source>
</evidence>
<organism evidence="10 11">
    <name type="scientific">Nasonia vitripennis</name>
    <name type="common">Parasitic wasp</name>
    <dbReference type="NCBI Taxonomy" id="7425"/>
    <lineage>
        <taxon>Eukaryota</taxon>
        <taxon>Metazoa</taxon>
        <taxon>Ecdysozoa</taxon>
        <taxon>Arthropoda</taxon>
        <taxon>Hexapoda</taxon>
        <taxon>Insecta</taxon>
        <taxon>Pterygota</taxon>
        <taxon>Neoptera</taxon>
        <taxon>Endopterygota</taxon>
        <taxon>Hymenoptera</taxon>
        <taxon>Apocrita</taxon>
        <taxon>Proctotrupomorpha</taxon>
        <taxon>Chalcidoidea</taxon>
        <taxon>Pteromalidae</taxon>
        <taxon>Pteromalinae</taxon>
        <taxon>Nasonia</taxon>
    </lineage>
</organism>
<keyword evidence="5 7" id="KW-0175">Coiled coil</keyword>
<evidence type="ECO:0000313" key="10">
    <source>
        <dbReference type="EnsemblMetazoa" id="XP_016839567"/>
    </source>
</evidence>
<dbReference type="GO" id="GO:0000139">
    <property type="term" value="C:Golgi membrane"/>
    <property type="evidence" value="ECO:0007669"/>
    <property type="project" value="UniProtKB-SubCell"/>
</dbReference>
<dbReference type="Pfam" id="PF09787">
    <property type="entry name" value="Golgin_A5"/>
    <property type="match status" value="1"/>
</dbReference>
<feature type="coiled-coil region" evidence="7">
    <location>
        <begin position="407"/>
        <end position="434"/>
    </location>
</feature>
<sequence>MAWLSGLAGKAEEVLNNIDRSTAAALKKEDGKRDFSESNLLEVRSLPPDSNLTVEEFLRNEARYTDSKTYIEKKPPFVNKMALSAPTTPAHSERSMKLQSDSLAWLDKAALNSDPKESLLDVSVDKPYSNADADNSNIVYQVVDDSKTESNDSNQFANLNGDSQFTGSTMSTKESTKQSDGEQQIRTEYLKEIESLREKISSLTSERSRFVREISDLSSTLEKTRSEINSVESELEQHRARALKTLQERDKLIAELRNNSGAELDDTSVLVELNQLRQERETLREENRQIREKLRLARQECIDADLNAEKVRQRAMEASIQARESVANERRRRLDAEEDAKLRSDEVRSLREELSLRQTTFQAKLQKQESEISRLRSQLSAAATPNSEVESRLSSLTRTLVLKQQELEHLTTDRNALRLQLEKLEHEYQNWRKNLPFNSLNDTDDAKALLPSFLMESPFDTGVARRVKRAYSSLDAVGVRIGVFLRRYPLARTFVILYMALLQFWVLIVLFSQSPDAH</sequence>
<dbReference type="KEGG" id="nvi:100121365"/>
<feature type="region of interest" description="Disordered" evidence="8">
    <location>
        <begin position="149"/>
        <end position="184"/>
    </location>
</feature>
<dbReference type="EnsemblMetazoa" id="XM_016984078">
    <property type="protein sequence ID" value="XP_016839567"/>
    <property type="gene ID" value="LOC100121365"/>
</dbReference>
<evidence type="ECO:0000256" key="1">
    <source>
        <dbReference type="ARBA" id="ARBA00004409"/>
    </source>
</evidence>
<dbReference type="InParanoid" id="A0A7M7IPW6"/>
<evidence type="ECO:0000256" key="8">
    <source>
        <dbReference type="SAM" id="MobiDB-lite"/>
    </source>
</evidence>
<keyword evidence="6 9" id="KW-0472">Membrane</keyword>
<feature type="compositionally biased region" description="Basic and acidic residues" evidence="8">
    <location>
        <begin position="174"/>
        <end position="184"/>
    </location>
</feature>
<name>A0A7M7IPW6_NASVI</name>
<proteinExistence type="predicted"/>
<dbReference type="OrthoDB" id="248903at2759"/>
<evidence type="ECO:0000256" key="6">
    <source>
        <dbReference type="ARBA" id="ARBA00023136"/>
    </source>
</evidence>
<evidence type="ECO:0000256" key="2">
    <source>
        <dbReference type="ARBA" id="ARBA00022692"/>
    </source>
</evidence>
<dbReference type="AlphaFoldDB" id="A0A7M7IPW6"/>
<dbReference type="SMR" id="A0A7M7IPW6"/>
<feature type="transmembrane region" description="Helical" evidence="9">
    <location>
        <begin position="490"/>
        <end position="511"/>
    </location>
</feature>
<keyword evidence="11" id="KW-1185">Reference proteome</keyword>
<dbReference type="OMA" id="ENIEMTR"/>
<dbReference type="GO" id="GO:0007030">
    <property type="term" value="P:Golgi organization"/>
    <property type="evidence" value="ECO:0007669"/>
    <property type="project" value="InterPro"/>
</dbReference>
<keyword evidence="4" id="KW-0333">Golgi apparatus</keyword>
<dbReference type="PANTHER" id="PTHR13815">
    <property type="entry name" value="GOLGIN-84"/>
    <property type="match status" value="1"/>
</dbReference>
<feature type="coiled-coil region" evidence="7">
    <location>
        <begin position="186"/>
        <end position="300"/>
    </location>
</feature>
<protein>
    <recommendedName>
        <fullName evidence="12">Golgin-84</fullName>
    </recommendedName>
</protein>
<evidence type="ECO:0000256" key="7">
    <source>
        <dbReference type="SAM" id="Coils"/>
    </source>
</evidence>
<dbReference type="PANTHER" id="PTHR13815:SF7">
    <property type="entry name" value="GOLGIN SUBFAMILY A MEMBER 5"/>
    <property type="match status" value="1"/>
</dbReference>
<keyword evidence="3 9" id="KW-1133">Transmembrane helix</keyword>
<dbReference type="GO" id="GO:0000301">
    <property type="term" value="P:retrograde transport, vesicle recycling within Golgi"/>
    <property type="evidence" value="ECO:0007669"/>
    <property type="project" value="TreeGrafter"/>
</dbReference>
<evidence type="ECO:0000256" key="5">
    <source>
        <dbReference type="ARBA" id="ARBA00023054"/>
    </source>
</evidence>
<evidence type="ECO:0000256" key="4">
    <source>
        <dbReference type="ARBA" id="ARBA00023034"/>
    </source>
</evidence>
<evidence type="ECO:0000256" key="3">
    <source>
        <dbReference type="ARBA" id="ARBA00022989"/>
    </source>
</evidence>
<keyword evidence="2 9" id="KW-0812">Transmembrane</keyword>
<accession>A0A7M7IPW6</accession>